<feature type="compositionally biased region" description="Basic and acidic residues" evidence="1">
    <location>
        <begin position="1"/>
        <end position="19"/>
    </location>
</feature>
<evidence type="ECO:0000256" key="1">
    <source>
        <dbReference type="SAM" id="MobiDB-lite"/>
    </source>
</evidence>
<feature type="compositionally biased region" description="Polar residues" evidence="1">
    <location>
        <begin position="78"/>
        <end position="89"/>
    </location>
</feature>
<protein>
    <submittedName>
        <fullName evidence="2">Uncharacterized protein</fullName>
    </submittedName>
</protein>
<keyword evidence="3" id="KW-1185">Reference proteome</keyword>
<dbReference type="EMBL" id="JAIWOZ010000001">
    <property type="protein sequence ID" value="KAH6611173.1"/>
    <property type="molecule type" value="Genomic_DNA"/>
</dbReference>
<proteinExistence type="predicted"/>
<evidence type="ECO:0000313" key="3">
    <source>
        <dbReference type="Proteomes" id="UP000827724"/>
    </source>
</evidence>
<dbReference type="Proteomes" id="UP000827724">
    <property type="component" value="Unassembled WGS sequence"/>
</dbReference>
<dbReference type="AlphaFoldDB" id="A0A9P8QYM4"/>
<reference evidence="2" key="1">
    <citation type="submission" date="2021-08" db="EMBL/GenBank/DDBJ databases">
        <title>Chromosome-Level Trichoderma cornu-damae using Hi-C Data.</title>
        <authorList>
            <person name="Kim C.S."/>
        </authorList>
    </citation>
    <scope>NUCLEOTIDE SEQUENCE</scope>
    <source>
        <strain evidence="2">KA19-0412C</strain>
    </source>
</reference>
<feature type="region of interest" description="Disordered" evidence="1">
    <location>
        <begin position="73"/>
        <end position="104"/>
    </location>
</feature>
<evidence type="ECO:0000313" key="2">
    <source>
        <dbReference type="EMBL" id="KAH6611173.1"/>
    </source>
</evidence>
<gene>
    <name evidence="2" type="ORF">Trco_001193</name>
</gene>
<name>A0A9P8QYM4_9HYPO</name>
<organism evidence="2 3">
    <name type="scientific">Trichoderma cornu-damae</name>
    <dbReference type="NCBI Taxonomy" id="654480"/>
    <lineage>
        <taxon>Eukaryota</taxon>
        <taxon>Fungi</taxon>
        <taxon>Dikarya</taxon>
        <taxon>Ascomycota</taxon>
        <taxon>Pezizomycotina</taxon>
        <taxon>Sordariomycetes</taxon>
        <taxon>Hypocreomycetidae</taxon>
        <taxon>Hypocreales</taxon>
        <taxon>Hypocreaceae</taxon>
        <taxon>Trichoderma</taxon>
    </lineage>
</organism>
<sequence length="104" mass="11275">MIRRYDELRPDEAEEREGVGNKLSRRLGETSPGDALAELARDGGFSFVPLLCPPRVSPLARCLCRGIDDLSVTEARNGPSSSSQNTAPQTWVKPRAAAHSRAQG</sequence>
<accession>A0A9P8QYM4</accession>
<feature type="region of interest" description="Disordered" evidence="1">
    <location>
        <begin position="1"/>
        <end position="31"/>
    </location>
</feature>
<comment type="caution">
    <text evidence="2">The sequence shown here is derived from an EMBL/GenBank/DDBJ whole genome shotgun (WGS) entry which is preliminary data.</text>
</comment>